<evidence type="ECO:0000259" key="2">
    <source>
        <dbReference type="Pfam" id="PF01464"/>
    </source>
</evidence>
<dbReference type="AlphaFoldDB" id="A0A2U1ATD0"/>
<accession>A0A2U1ATD0</accession>
<organism evidence="3 4">
    <name type="scientific">Victivallis vadensis</name>
    <dbReference type="NCBI Taxonomy" id="172901"/>
    <lineage>
        <taxon>Bacteria</taxon>
        <taxon>Pseudomonadati</taxon>
        <taxon>Lentisphaerota</taxon>
        <taxon>Lentisphaeria</taxon>
        <taxon>Victivallales</taxon>
        <taxon>Victivallaceae</taxon>
        <taxon>Victivallis</taxon>
    </lineage>
</organism>
<dbReference type="Gene3D" id="1.10.530.10">
    <property type="match status" value="1"/>
</dbReference>
<dbReference type="Proteomes" id="UP000245959">
    <property type="component" value="Unassembled WGS sequence"/>
</dbReference>
<name>A0A2U1ATD0_9BACT</name>
<dbReference type="GeneID" id="78295907"/>
<protein>
    <submittedName>
        <fullName evidence="3">Transglycosylase-like protein with SLT domain</fullName>
    </submittedName>
</protein>
<dbReference type="OrthoDB" id="9788661at2"/>
<dbReference type="Pfam" id="PF01464">
    <property type="entry name" value="SLT"/>
    <property type="match status" value="1"/>
</dbReference>
<evidence type="ECO:0000256" key="1">
    <source>
        <dbReference type="ARBA" id="ARBA00007734"/>
    </source>
</evidence>
<comment type="caution">
    <text evidence="3">The sequence shown here is derived from an EMBL/GenBank/DDBJ whole genome shotgun (WGS) entry which is preliminary data.</text>
</comment>
<dbReference type="InterPro" id="IPR023346">
    <property type="entry name" value="Lysozyme-like_dom_sf"/>
</dbReference>
<sequence length="234" mass="26551">MRLGRAVCGGILLAALAAGGGLVVWKRPAAEPPPEPVRLTLHELPPEEEGERLSQYDELIRKYAARYDFDWRLIAAMIAVESRFDAECRTADGGMGLMQLMPDTAEEMRCAKPFDPEENIATGVKFLRSLCDRIPGNLTERDRLQFALAAYNGGYGHLIDARKLAKTLELSPDKWRGNVEESIQFLEHESYYKQSRHGYCKAQVIIRHVERVMKKFDEYSERFSATGPSARRIF</sequence>
<dbReference type="PANTHER" id="PTHR37423:SF2">
    <property type="entry name" value="MEMBRANE-BOUND LYTIC MUREIN TRANSGLYCOSYLASE C"/>
    <property type="match status" value="1"/>
</dbReference>
<dbReference type="SUPFAM" id="SSF53955">
    <property type="entry name" value="Lysozyme-like"/>
    <property type="match status" value="1"/>
</dbReference>
<gene>
    <name evidence="3" type="ORF">C8D82_1203</name>
</gene>
<evidence type="ECO:0000313" key="3">
    <source>
        <dbReference type="EMBL" id="PVY39527.1"/>
    </source>
</evidence>
<comment type="similarity">
    <text evidence="1">Belongs to the transglycosylase Slt family.</text>
</comment>
<evidence type="ECO:0000313" key="4">
    <source>
        <dbReference type="Proteomes" id="UP000245959"/>
    </source>
</evidence>
<dbReference type="InterPro" id="IPR008258">
    <property type="entry name" value="Transglycosylase_SLT_dom_1"/>
</dbReference>
<reference evidence="3 4" key="1">
    <citation type="submission" date="2018-04" db="EMBL/GenBank/DDBJ databases">
        <title>Genomic Encyclopedia of Type Strains, Phase IV (KMG-IV): sequencing the most valuable type-strain genomes for metagenomic binning, comparative biology and taxonomic classification.</title>
        <authorList>
            <person name="Goeker M."/>
        </authorList>
    </citation>
    <scope>NUCLEOTIDE SEQUENCE [LARGE SCALE GENOMIC DNA]</scope>
    <source>
        <strain evidence="3 4">DSM 14823</strain>
    </source>
</reference>
<dbReference type="CDD" id="cd13403">
    <property type="entry name" value="MLTF-like"/>
    <property type="match status" value="1"/>
</dbReference>
<dbReference type="PANTHER" id="PTHR37423">
    <property type="entry name" value="SOLUBLE LYTIC MUREIN TRANSGLYCOSYLASE-RELATED"/>
    <property type="match status" value="1"/>
</dbReference>
<dbReference type="EMBL" id="QEKH01000020">
    <property type="protein sequence ID" value="PVY39527.1"/>
    <property type="molecule type" value="Genomic_DNA"/>
</dbReference>
<keyword evidence="4" id="KW-1185">Reference proteome</keyword>
<feature type="domain" description="Transglycosylase SLT" evidence="2">
    <location>
        <begin position="59"/>
        <end position="168"/>
    </location>
</feature>
<dbReference type="RefSeq" id="WP_116884616.1">
    <property type="nucleotide sequence ID" value="NZ_CABMMC010000116.1"/>
</dbReference>
<proteinExistence type="inferred from homology"/>